<accession>A0A5M6C6E3</accession>
<dbReference type="GeneID" id="43586159"/>
<reference evidence="1" key="2">
    <citation type="submission" date="2024-01" db="EMBL/GenBank/DDBJ databases">
        <title>Comparative genomics of Cryptococcus and Kwoniella reveals pathogenesis evolution and contrasting modes of karyotype evolution via chromosome fusion or intercentromeric recombination.</title>
        <authorList>
            <person name="Coelho M.A."/>
            <person name="David-Palma M."/>
            <person name="Shea T."/>
            <person name="Bowers K."/>
            <person name="McGinley-Smith S."/>
            <person name="Mohammad A.W."/>
            <person name="Gnirke A."/>
            <person name="Yurkov A.M."/>
            <person name="Nowrousian M."/>
            <person name="Sun S."/>
            <person name="Cuomo C.A."/>
            <person name="Heitman J."/>
        </authorList>
    </citation>
    <scope>NUCLEOTIDE SEQUENCE</scope>
    <source>
        <strain evidence="1">CBS 12478</strain>
    </source>
</reference>
<dbReference type="InterPro" id="IPR036378">
    <property type="entry name" value="FAS1_dom_sf"/>
</dbReference>
<dbReference type="SMART" id="SM00554">
    <property type="entry name" value="FAS1"/>
    <property type="match status" value="2"/>
</dbReference>
<dbReference type="KEGG" id="ksn:43586159"/>
<dbReference type="GO" id="GO:0005615">
    <property type="term" value="C:extracellular space"/>
    <property type="evidence" value="ECO:0007669"/>
    <property type="project" value="TreeGrafter"/>
</dbReference>
<dbReference type="PROSITE" id="PS50213">
    <property type="entry name" value="FAS1"/>
    <property type="match status" value="2"/>
</dbReference>
<dbReference type="SUPFAM" id="SSF82153">
    <property type="entry name" value="FAS1 domain"/>
    <property type="match status" value="2"/>
</dbReference>
<dbReference type="GO" id="GO:0016236">
    <property type="term" value="P:macroautophagy"/>
    <property type="evidence" value="ECO:0007669"/>
    <property type="project" value="TreeGrafter"/>
</dbReference>
<dbReference type="InterPro" id="IPR050904">
    <property type="entry name" value="Adhesion/Biosynth-related"/>
</dbReference>
<dbReference type="PANTHER" id="PTHR10900">
    <property type="entry name" value="PERIOSTIN-RELATED"/>
    <property type="match status" value="1"/>
</dbReference>
<dbReference type="GO" id="GO:0000329">
    <property type="term" value="C:fungal-type vacuole membrane"/>
    <property type="evidence" value="ECO:0007669"/>
    <property type="project" value="TreeGrafter"/>
</dbReference>
<evidence type="ECO:0000313" key="1">
    <source>
        <dbReference type="EMBL" id="WWD22395.1"/>
    </source>
</evidence>
<organism evidence="1 2">
    <name type="scientific">Kwoniella shandongensis</name>
    <dbReference type="NCBI Taxonomy" id="1734106"/>
    <lineage>
        <taxon>Eukaryota</taxon>
        <taxon>Fungi</taxon>
        <taxon>Dikarya</taxon>
        <taxon>Basidiomycota</taxon>
        <taxon>Agaricomycotina</taxon>
        <taxon>Tremellomycetes</taxon>
        <taxon>Tremellales</taxon>
        <taxon>Cryptococcaceae</taxon>
        <taxon>Kwoniella</taxon>
    </lineage>
</organism>
<name>A0A5M6C6E3_9TREE</name>
<keyword evidence="2" id="KW-1185">Reference proteome</keyword>
<dbReference type="RefSeq" id="XP_031863606.1">
    <property type="nucleotide sequence ID" value="XM_032002049.1"/>
</dbReference>
<dbReference type="InterPro" id="IPR000782">
    <property type="entry name" value="FAS1_domain"/>
</dbReference>
<proteinExistence type="predicted"/>
<dbReference type="Pfam" id="PF02469">
    <property type="entry name" value="Fasciclin"/>
    <property type="match status" value="2"/>
</dbReference>
<dbReference type="PANTHER" id="PTHR10900:SF122">
    <property type="entry name" value="FAS1 DOMAIN-CONTAINING PROTEIN"/>
    <property type="match status" value="1"/>
</dbReference>
<dbReference type="Proteomes" id="UP000322225">
    <property type="component" value="Chromosome 13"/>
</dbReference>
<dbReference type="OrthoDB" id="7700931at2759"/>
<dbReference type="Gene3D" id="2.30.180.10">
    <property type="entry name" value="FAS1 domain"/>
    <property type="match status" value="2"/>
</dbReference>
<gene>
    <name evidence="1" type="ORF">CI109_106886</name>
</gene>
<protein>
    <submittedName>
        <fullName evidence="1">Uncharacterized protein</fullName>
    </submittedName>
</protein>
<dbReference type="AlphaFoldDB" id="A0A5M6C6E3"/>
<dbReference type="EMBL" id="CP144063">
    <property type="protein sequence ID" value="WWD22395.1"/>
    <property type="molecule type" value="Genomic_DNA"/>
</dbReference>
<evidence type="ECO:0000313" key="2">
    <source>
        <dbReference type="Proteomes" id="UP000322225"/>
    </source>
</evidence>
<sequence>MRYTSLLLLPLALAAPAKFQTPELTVSQWSQVQAGFVDGVRSLSSWSWNKAEEMIEEIESIEAASAPKSELTIWQQLKADPHSFSKLVKIIEFEEKAIKYLDDKDSQITFFAPNNDALTPPHHHDDDDDDDEFINLLNTPSLASLSAVLERDPSFAAAEDDHHHHHHHDDDDDPDKKKKRKEIFKIIAGKVLQYHGLTKAYTAQELAQNSTIETALKAEDGSYAGLHRRIRIDKSFVPPSLKINFYAKVLVSDIKSRNGYLHTLNHPLIPPGSILEELFLFPDTFSTLTSTVQKIHEAHLLDWKYEHSHNSSASHHHGKEEHGHFHGAPLATLFAPSNAAFHLIPPRLKFYLFSPFGERALKKVLAYHYLPRTLLLSEVLYTEKHKSSEIDGFTDSLGSYEVFNIADDPSFHKELTVHTALPNATLKVVIDKTKFLPVEGAVKTTIKVNDEPVEVIDVPARNGASHVLGKLLVPPHHHHDHKGEDISSQDSWENWEEWLPAWANEE</sequence>
<reference evidence="1" key="1">
    <citation type="submission" date="2017-08" db="EMBL/GenBank/DDBJ databases">
        <authorList>
            <person name="Cuomo C."/>
            <person name="Billmyre B."/>
            <person name="Heitman J."/>
        </authorList>
    </citation>
    <scope>NUCLEOTIDE SEQUENCE</scope>
    <source>
        <strain evidence="1">CBS 12478</strain>
    </source>
</reference>